<dbReference type="PANTHER" id="PTHR10404">
    <property type="entry name" value="N-ACETYLATED-ALPHA-LINKED ACIDIC DIPEPTIDASE"/>
    <property type="match status" value="1"/>
</dbReference>
<name>A0A8H5LK32_9AGAR</name>
<protein>
    <recommendedName>
        <fullName evidence="8">Zn-dependent exopeptidase</fullName>
    </recommendedName>
</protein>
<sequence>MKELPLHSVPVEGQRRRFRYLKAILLLAGLYTVSSFLSINKPVQHAHIHTEQTTQVLSTSERESLFLSIPSGSSAHATAKKFASKPHVAGSDQDFENAKEMLKVFQRELGASDPPAPPHFPPEELPIYDAGTPRSRSATISLASRLGPRKPTAWIDVYHPYFDTPDDRSLDILNEEGVSEVSLDLVEDGDPLDEDAAEYRDSVPAWHGLSGHGEAEGELIYVNYGTFEDFEELTNQGVNFTGKITIARYGAIYRGLKVKRAQELGASGVLIYSDPRDDGYVTTANGFTPYPHGPARNPASFQRGSVMYLSMYPGDPTTPGRPAYPNAERDEPKNAPTIPSLPVSWANAERLLEEIGDIYTAEGKLSGKTSTKKVRMVNHVNRAVTPIWNTMAAIPGHVRNEIVLVGCHRDAWVLGAADPISGTAALSEIVRGFGELLRSGWNPLRTIIIASWDGEEHGLLGSTEYGEDFADFLAEYVVSYINVDVSSSGSRWSVSGSPSLAHLIRKTAGDVPHPTEADGGKTLWDARQDDGPFHESFFYNASAVVDAEVLQAYETEKAKQTVEEESGKTGVNPLGSGSDYTVFLQRIGIAATDQGFTGTPYDAPYHYHSIYDSVRWQEVYADPGYKRHAAVAKHLGLMALRLTDGIILPLNTTQYAFELDSYLDVVESLPLPSNISHSDLAPDFARLRASFARLQGASIAMDKEKKEAEKKFLELLEKMPRFPGVSAGKGLGGSSGLYHSFKDAVKKLFGVSTPRALTKFYVDPWYPTDWVGSIGFADDEEMEVYAGWLEYRLAHPLRDHHCAHTPAFDVEKNVHQLPKLPIPPIREFLKAAKRVSKANKKLMAFERGFISEEGIPDREWYRHLGVAPGKWLGYGATTLPALTEAITIDKDVERAKYEVERLVGLVDKMVVGLMP</sequence>
<evidence type="ECO:0000259" key="3">
    <source>
        <dbReference type="Pfam" id="PF02225"/>
    </source>
</evidence>
<proteinExistence type="inferred from homology"/>
<accession>A0A8H5LK32</accession>
<keyword evidence="7" id="KW-1185">Reference proteome</keyword>
<dbReference type="Gene3D" id="3.50.30.30">
    <property type="match status" value="1"/>
</dbReference>
<dbReference type="Gene3D" id="1.20.930.40">
    <property type="entry name" value="Transferrin receptor-like, dimerisation domain"/>
    <property type="match status" value="1"/>
</dbReference>
<dbReference type="InterPro" id="IPR003137">
    <property type="entry name" value="PA_domain"/>
</dbReference>
<evidence type="ECO:0000259" key="5">
    <source>
        <dbReference type="Pfam" id="PF04389"/>
    </source>
</evidence>
<evidence type="ECO:0000256" key="2">
    <source>
        <dbReference type="SAM" id="MobiDB-lite"/>
    </source>
</evidence>
<comment type="similarity">
    <text evidence="1">Belongs to the peptidase M28 family. M28B subfamily.</text>
</comment>
<dbReference type="Gene3D" id="3.40.630.10">
    <property type="entry name" value="Zn peptidases"/>
    <property type="match status" value="1"/>
</dbReference>
<dbReference type="SUPFAM" id="SSF53187">
    <property type="entry name" value="Zn-dependent exopeptidases"/>
    <property type="match status" value="1"/>
</dbReference>
<dbReference type="InterPro" id="IPR007484">
    <property type="entry name" value="Peptidase_M28"/>
</dbReference>
<feature type="domain" description="PA" evidence="3">
    <location>
        <begin position="216"/>
        <end position="282"/>
    </location>
</feature>
<dbReference type="SUPFAM" id="SSF47672">
    <property type="entry name" value="Transferrin receptor-like dimerisation domain"/>
    <property type="match status" value="1"/>
</dbReference>
<gene>
    <name evidence="6" type="ORF">D9758_009179</name>
</gene>
<reference evidence="6 7" key="1">
    <citation type="journal article" date="2020" name="ISME J.">
        <title>Uncovering the hidden diversity of litter-decomposition mechanisms in mushroom-forming fungi.</title>
        <authorList>
            <person name="Floudas D."/>
            <person name="Bentzer J."/>
            <person name="Ahren D."/>
            <person name="Johansson T."/>
            <person name="Persson P."/>
            <person name="Tunlid A."/>
        </authorList>
    </citation>
    <scope>NUCLEOTIDE SEQUENCE [LARGE SCALE GENOMIC DNA]</scope>
    <source>
        <strain evidence="6 7">CBS 291.85</strain>
    </source>
</reference>
<dbReference type="InterPro" id="IPR007365">
    <property type="entry name" value="TFR-like_dimer_dom"/>
</dbReference>
<evidence type="ECO:0000256" key="1">
    <source>
        <dbReference type="ARBA" id="ARBA00005634"/>
    </source>
</evidence>
<feature type="domain" description="Peptidase M28" evidence="5">
    <location>
        <begin position="389"/>
        <end position="517"/>
    </location>
</feature>
<evidence type="ECO:0000313" key="6">
    <source>
        <dbReference type="EMBL" id="KAF5360261.1"/>
    </source>
</evidence>
<dbReference type="InterPro" id="IPR036757">
    <property type="entry name" value="TFR-like_dimer_dom_sf"/>
</dbReference>
<evidence type="ECO:0000313" key="7">
    <source>
        <dbReference type="Proteomes" id="UP000559256"/>
    </source>
</evidence>
<dbReference type="OrthoDB" id="5841748at2759"/>
<dbReference type="EMBL" id="JAACJM010000043">
    <property type="protein sequence ID" value="KAF5360261.1"/>
    <property type="molecule type" value="Genomic_DNA"/>
</dbReference>
<organism evidence="6 7">
    <name type="scientific">Tetrapyrgos nigripes</name>
    <dbReference type="NCBI Taxonomy" id="182062"/>
    <lineage>
        <taxon>Eukaryota</taxon>
        <taxon>Fungi</taxon>
        <taxon>Dikarya</taxon>
        <taxon>Basidiomycota</taxon>
        <taxon>Agaricomycotina</taxon>
        <taxon>Agaricomycetes</taxon>
        <taxon>Agaricomycetidae</taxon>
        <taxon>Agaricales</taxon>
        <taxon>Marasmiineae</taxon>
        <taxon>Marasmiaceae</taxon>
        <taxon>Tetrapyrgos</taxon>
    </lineage>
</organism>
<dbReference type="SUPFAM" id="SSF52025">
    <property type="entry name" value="PA domain"/>
    <property type="match status" value="1"/>
</dbReference>
<dbReference type="Proteomes" id="UP000559256">
    <property type="component" value="Unassembled WGS sequence"/>
</dbReference>
<feature type="domain" description="Transferrin receptor-like dimerisation" evidence="4">
    <location>
        <begin position="831"/>
        <end position="908"/>
    </location>
</feature>
<evidence type="ECO:0008006" key="8">
    <source>
        <dbReference type="Google" id="ProtNLM"/>
    </source>
</evidence>
<dbReference type="GO" id="GO:0004180">
    <property type="term" value="F:carboxypeptidase activity"/>
    <property type="evidence" value="ECO:0007669"/>
    <property type="project" value="TreeGrafter"/>
</dbReference>
<dbReference type="Pfam" id="PF02225">
    <property type="entry name" value="PA"/>
    <property type="match status" value="1"/>
</dbReference>
<dbReference type="CDD" id="cd02121">
    <property type="entry name" value="PA_GCPII_like"/>
    <property type="match status" value="1"/>
</dbReference>
<dbReference type="FunFam" id="3.40.630.10:FF:000101">
    <property type="entry name" value="N-acetylated alpha-linked acidic dipeptidase like 1"/>
    <property type="match status" value="1"/>
</dbReference>
<dbReference type="InterPro" id="IPR046450">
    <property type="entry name" value="PA_dom_sf"/>
</dbReference>
<dbReference type="AlphaFoldDB" id="A0A8H5LK32"/>
<dbReference type="PANTHER" id="PTHR10404:SF46">
    <property type="entry name" value="VACUOLAR PROTEIN SORTING-ASSOCIATED PROTEIN 70"/>
    <property type="match status" value="1"/>
</dbReference>
<evidence type="ECO:0000259" key="4">
    <source>
        <dbReference type="Pfam" id="PF04253"/>
    </source>
</evidence>
<dbReference type="Pfam" id="PF04253">
    <property type="entry name" value="TFR_dimer"/>
    <property type="match status" value="1"/>
</dbReference>
<comment type="caution">
    <text evidence="6">The sequence shown here is derived from an EMBL/GenBank/DDBJ whole genome shotgun (WGS) entry which is preliminary data.</text>
</comment>
<dbReference type="InterPro" id="IPR039373">
    <property type="entry name" value="Peptidase_M28B"/>
</dbReference>
<dbReference type="Pfam" id="PF04389">
    <property type="entry name" value="Peptidase_M28"/>
    <property type="match status" value="1"/>
</dbReference>
<feature type="region of interest" description="Disordered" evidence="2">
    <location>
        <begin position="317"/>
        <end position="340"/>
    </location>
</feature>